<accession>A0A7X6N712</accession>
<evidence type="ECO:0000313" key="4">
    <source>
        <dbReference type="Proteomes" id="UP001140973"/>
    </source>
</evidence>
<dbReference type="CDD" id="cd00565">
    <property type="entry name" value="Ubl_ThiS"/>
    <property type="match status" value="1"/>
</dbReference>
<sequence>MSDITITINNQPHQVSNGSSLLDIVTLLAISTTGSVFAIGPNVIPRSEWATTLLCDGDTISLFQAIAGG</sequence>
<dbReference type="PANTHER" id="PTHR34472">
    <property type="entry name" value="SULFUR CARRIER PROTEIN THIS"/>
    <property type="match status" value="1"/>
</dbReference>
<dbReference type="InterPro" id="IPR016155">
    <property type="entry name" value="Mopterin_synth/thiamin_S_b"/>
</dbReference>
<reference evidence="2 5" key="1">
    <citation type="submission" date="2022-02" db="EMBL/GenBank/DDBJ databases">
        <title>Emergence and expansion in Europe of a Vibrio aestuarianus clonal complex pathogenic for oysters.</title>
        <authorList>
            <person name="Mesnil A."/>
            <person name="Travers M.-A."/>
        </authorList>
    </citation>
    <scope>NUCLEOTIDE SEQUENCE</scope>
    <source>
        <strain evidence="2">151-ITT-15-cp-1</strain>
        <strain evidence="1">19_064_15T1</strain>
        <strain evidence="3 5">U17</strain>
    </source>
</reference>
<dbReference type="SUPFAM" id="SSF54285">
    <property type="entry name" value="MoaD/ThiS"/>
    <property type="match status" value="1"/>
</dbReference>
<dbReference type="EMBL" id="CP118711">
    <property type="protein sequence ID" value="WGK85313.1"/>
    <property type="molecule type" value="Genomic_DNA"/>
</dbReference>
<dbReference type="PANTHER" id="PTHR34472:SF1">
    <property type="entry name" value="SULFUR CARRIER PROTEIN THIS"/>
    <property type="match status" value="1"/>
</dbReference>
<dbReference type="InterPro" id="IPR003749">
    <property type="entry name" value="ThiS/MoaD-like"/>
</dbReference>
<evidence type="ECO:0000313" key="3">
    <source>
        <dbReference type="EMBL" id="WGK85313.1"/>
    </source>
</evidence>
<dbReference type="InterPro" id="IPR012675">
    <property type="entry name" value="Beta-grasp_dom_sf"/>
</dbReference>
<dbReference type="RefSeq" id="WP_053309788.1">
    <property type="nucleotide sequence ID" value="NZ_CALYLF010000009.1"/>
</dbReference>
<dbReference type="EMBL" id="JAKNAP010000083">
    <property type="protein sequence ID" value="MDE1358722.1"/>
    <property type="molecule type" value="Genomic_DNA"/>
</dbReference>
<dbReference type="EMBL" id="JAKNAX010000014">
    <property type="protein sequence ID" value="MDE1346258.1"/>
    <property type="molecule type" value="Genomic_DNA"/>
</dbReference>
<dbReference type="Gene3D" id="3.10.20.30">
    <property type="match status" value="1"/>
</dbReference>
<name>A0A7X6N712_9VIBR</name>
<dbReference type="Proteomes" id="UP001241226">
    <property type="component" value="Chromosome 1"/>
</dbReference>
<dbReference type="Proteomes" id="UP001140978">
    <property type="component" value="Unassembled WGS sequence"/>
</dbReference>
<dbReference type="NCBIfam" id="TIGR01683">
    <property type="entry name" value="thiS"/>
    <property type="match status" value="1"/>
</dbReference>
<dbReference type="GeneID" id="79916044"/>
<protein>
    <submittedName>
        <fullName evidence="2">Sulfur carrier protein ThiS</fullName>
    </submittedName>
</protein>
<evidence type="ECO:0000313" key="5">
    <source>
        <dbReference type="Proteomes" id="UP001241226"/>
    </source>
</evidence>
<dbReference type="Pfam" id="PF02597">
    <property type="entry name" value="ThiS"/>
    <property type="match status" value="1"/>
</dbReference>
<evidence type="ECO:0000313" key="2">
    <source>
        <dbReference type="EMBL" id="MDE1358722.1"/>
    </source>
</evidence>
<dbReference type="InterPro" id="IPR010035">
    <property type="entry name" value="Thi_S"/>
</dbReference>
<organism evidence="2 4">
    <name type="scientific">Vibrio aestuarianus</name>
    <dbReference type="NCBI Taxonomy" id="28171"/>
    <lineage>
        <taxon>Bacteria</taxon>
        <taxon>Pseudomonadati</taxon>
        <taxon>Pseudomonadota</taxon>
        <taxon>Gammaproteobacteria</taxon>
        <taxon>Vibrionales</taxon>
        <taxon>Vibrionaceae</taxon>
        <taxon>Vibrio</taxon>
    </lineage>
</organism>
<proteinExistence type="predicted"/>
<dbReference type="Proteomes" id="UP001140973">
    <property type="component" value="Unassembled WGS sequence"/>
</dbReference>
<dbReference type="AlphaFoldDB" id="A0A7X6N712"/>
<gene>
    <name evidence="2" type="primary">thiS</name>
    <name evidence="2" type="ORF">L9W73_15640</name>
    <name evidence="1" type="ORF">L9X51_07435</name>
    <name evidence="3" type="ORF">PYE67_13240</name>
</gene>
<evidence type="ECO:0000313" key="1">
    <source>
        <dbReference type="EMBL" id="MDE1346258.1"/>
    </source>
</evidence>